<dbReference type="InterPro" id="IPR002401">
    <property type="entry name" value="Cyt_P450_E_grp-I"/>
</dbReference>
<dbReference type="PROSITE" id="PS00086">
    <property type="entry name" value="CYTOCHROME_P450"/>
    <property type="match status" value="1"/>
</dbReference>
<dbReference type="Pfam" id="PF00067">
    <property type="entry name" value="p450"/>
    <property type="match status" value="1"/>
</dbReference>
<dbReference type="InterPro" id="IPR017972">
    <property type="entry name" value="Cyt_P450_CS"/>
</dbReference>
<dbReference type="GO" id="GO:0005506">
    <property type="term" value="F:iron ion binding"/>
    <property type="evidence" value="ECO:0007669"/>
    <property type="project" value="InterPro"/>
</dbReference>
<evidence type="ECO:0000256" key="7">
    <source>
        <dbReference type="PIRSR" id="PIRSR602401-1"/>
    </source>
</evidence>
<accession>A0A8H5J7B5</accession>
<dbReference type="EMBL" id="JAAOAQ010000391">
    <property type="protein sequence ID" value="KAF5550168.1"/>
    <property type="molecule type" value="Genomic_DNA"/>
</dbReference>
<sequence>MQIDFLQTNTMLMLFSILSVVWLVKVVQRAYFTPLRGIPGPFYAKFTHLVLKKHILQGRRMYYIHELHVKYGPVVRVAPDEVDIADPAAFKEIHRIGGGYVKSDWYESFRKGDCHDVFSMTDPKEHARRRKLFAPLFSNSALMKNWYPVIRDKVAVTIRKIKQDAAQTGDADIFKWWTFMTADVISHLSFGEPLGMLDHEKKTESMQKIEDAAKFGLVSSELPLLCSILRWIPIAVVQNLVNADDEVQKHAEETMKHVRNSGIGAANIFSKLVAESEKDSEELTDYQVAFEAGGFIVAGSGTTAVTLTYLVWAVLSNPDIQARIEAEVAELQPDYTDADLEALPYLSALIEETLRLYSAAPGAIPRRVPKGGATLVGYFIPEGITVSTQAYTLHRDSNMYPEPEKFMPERFISPTGEYRSPQGVFAAFGAGSRTCLGVHLALIELRHGVAAFFRECKGAQLSTRTTPKSMEMVNYFLVSPKAEQCWVKVH</sequence>
<gene>
    <name evidence="9" type="ORF">FPHYL_9439</name>
</gene>
<evidence type="ECO:0000256" key="6">
    <source>
        <dbReference type="ARBA" id="ARBA00023004"/>
    </source>
</evidence>
<protein>
    <submittedName>
        <fullName evidence="9">Cytochrome P450 monooxygenase</fullName>
    </submittedName>
</protein>
<keyword evidence="4 7" id="KW-0479">Metal-binding</keyword>
<evidence type="ECO:0000256" key="8">
    <source>
        <dbReference type="RuleBase" id="RU000461"/>
    </source>
</evidence>
<dbReference type="PRINTS" id="PR00385">
    <property type="entry name" value="P450"/>
</dbReference>
<evidence type="ECO:0000256" key="3">
    <source>
        <dbReference type="ARBA" id="ARBA00022617"/>
    </source>
</evidence>
<reference evidence="9 10" key="1">
    <citation type="submission" date="2020-05" db="EMBL/GenBank/DDBJ databases">
        <title>Identification and distribution of gene clusters putatively required for synthesis of sphingolipid metabolism inhibitors in phylogenetically diverse species of the filamentous fungus Fusarium.</title>
        <authorList>
            <person name="Kim H.-S."/>
            <person name="Busman M."/>
            <person name="Brown D.W."/>
            <person name="Divon H."/>
            <person name="Uhlig S."/>
            <person name="Proctor R.H."/>
        </authorList>
    </citation>
    <scope>NUCLEOTIDE SEQUENCE [LARGE SCALE GENOMIC DNA]</scope>
    <source>
        <strain evidence="9 10">NRRL 13617</strain>
    </source>
</reference>
<comment type="caution">
    <text evidence="9">The sequence shown here is derived from an EMBL/GenBank/DDBJ whole genome shotgun (WGS) entry which is preliminary data.</text>
</comment>
<dbReference type="GO" id="GO:0004497">
    <property type="term" value="F:monooxygenase activity"/>
    <property type="evidence" value="ECO:0007669"/>
    <property type="project" value="UniProtKB-KW"/>
</dbReference>
<dbReference type="Gene3D" id="1.10.630.10">
    <property type="entry name" value="Cytochrome P450"/>
    <property type="match status" value="1"/>
</dbReference>
<dbReference type="OrthoDB" id="1470350at2759"/>
<dbReference type="GO" id="GO:0016705">
    <property type="term" value="F:oxidoreductase activity, acting on paired donors, with incorporation or reduction of molecular oxygen"/>
    <property type="evidence" value="ECO:0007669"/>
    <property type="project" value="InterPro"/>
</dbReference>
<keyword evidence="3 7" id="KW-0349">Heme</keyword>
<evidence type="ECO:0000256" key="4">
    <source>
        <dbReference type="ARBA" id="ARBA00022723"/>
    </source>
</evidence>
<evidence type="ECO:0000256" key="2">
    <source>
        <dbReference type="ARBA" id="ARBA00010617"/>
    </source>
</evidence>
<dbReference type="SUPFAM" id="SSF48264">
    <property type="entry name" value="Cytochrome P450"/>
    <property type="match status" value="1"/>
</dbReference>
<evidence type="ECO:0000313" key="10">
    <source>
        <dbReference type="Proteomes" id="UP000582016"/>
    </source>
</evidence>
<evidence type="ECO:0000256" key="5">
    <source>
        <dbReference type="ARBA" id="ARBA00023002"/>
    </source>
</evidence>
<comment type="similarity">
    <text evidence="2 8">Belongs to the cytochrome P450 family.</text>
</comment>
<dbReference type="PANTHER" id="PTHR24305">
    <property type="entry name" value="CYTOCHROME P450"/>
    <property type="match status" value="1"/>
</dbReference>
<evidence type="ECO:0000256" key="1">
    <source>
        <dbReference type="ARBA" id="ARBA00001971"/>
    </source>
</evidence>
<dbReference type="AlphaFoldDB" id="A0A8H5J7B5"/>
<dbReference type="PANTHER" id="PTHR24305:SF96">
    <property type="entry name" value="CYTOCHROME P450 MONOOXYGENASE STCB-RELATED"/>
    <property type="match status" value="1"/>
</dbReference>
<dbReference type="InterPro" id="IPR050121">
    <property type="entry name" value="Cytochrome_P450_monoxygenase"/>
</dbReference>
<dbReference type="Proteomes" id="UP000582016">
    <property type="component" value="Unassembled WGS sequence"/>
</dbReference>
<dbReference type="PRINTS" id="PR00463">
    <property type="entry name" value="EP450I"/>
</dbReference>
<feature type="binding site" description="axial binding residue" evidence="7">
    <location>
        <position position="435"/>
    </location>
    <ligand>
        <name>heme</name>
        <dbReference type="ChEBI" id="CHEBI:30413"/>
    </ligand>
    <ligandPart>
        <name>Fe</name>
        <dbReference type="ChEBI" id="CHEBI:18248"/>
    </ligandPart>
</feature>
<keyword evidence="5 8" id="KW-0560">Oxidoreductase</keyword>
<dbReference type="InterPro" id="IPR001128">
    <property type="entry name" value="Cyt_P450"/>
</dbReference>
<organism evidence="9 10">
    <name type="scientific">Fusarium phyllophilum</name>
    <dbReference type="NCBI Taxonomy" id="47803"/>
    <lineage>
        <taxon>Eukaryota</taxon>
        <taxon>Fungi</taxon>
        <taxon>Dikarya</taxon>
        <taxon>Ascomycota</taxon>
        <taxon>Pezizomycotina</taxon>
        <taxon>Sordariomycetes</taxon>
        <taxon>Hypocreomycetidae</taxon>
        <taxon>Hypocreales</taxon>
        <taxon>Nectriaceae</taxon>
        <taxon>Fusarium</taxon>
        <taxon>Fusarium fujikuroi species complex</taxon>
    </lineage>
</organism>
<proteinExistence type="inferred from homology"/>
<keyword evidence="6 7" id="KW-0408">Iron</keyword>
<dbReference type="CDD" id="cd11059">
    <property type="entry name" value="CYP_fungal"/>
    <property type="match status" value="1"/>
</dbReference>
<dbReference type="GO" id="GO:0020037">
    <property type="term" value="F:heme binding"/>
    <property type="evidence" value="ECO:0007669"/>
    <property type="project" value="InterPro"/>
</dbReference>
<keyword evidence="8 9" id="KW-0503">Monooxygenase</keyword>
<evidence type="ECO:0000313" key="9">
    <source>
        <dbReference type="EMBL" id="KAF5550168.1"/>
    </source>
</evidence>
<name>A0A8H5J7B5_9HYPO</name>
<keyword evidence="10" id="KW-1185">Reference proteome</keyword>
<dbReference type="InterPro" id="IPR036396">
    <property type="entry name" value="Cyt_P450_sf"/>
</dbReference>
<comment type="cofactor">
    <cofactor evidence="1 7">
        <name>heme</name>
        <dbReference type="ChEBI" id="CHEBI:30413"/>
    </cofactor>
</comment>